<dbReference type="InterPro" id="IPR011990">
    <property type="entry name" value="TPR-like_helical_dom_sf"/>
</dbReference>
<feature type="domain" description="Tetratrico peptide repeat group 5" evidence="1">
    <location>
        <begin position="10"/>
        <end position="128"/>
    </location>
</feature>
<proteinExistence type="predicted"/>
<dbReference type="InterPro" id="IPR041656">
    <property type="entry name" value="TPR_5"/>
</dbReference>
<keyword evidence="3" id="KW-1185">Reference proteome</keyword>
<dbReference type="HOGENOM" id="CLU_116756_0_0_11"/>
<dbReference type="STRING" id="1389489.O159_15340"/>
<name>U3P5J7_LEIXC</name>
<dbReference type="EMBL" id="CP006734">
    <property type="protein sequence ID" value="AGW41585.1"/>
    <property type="molecule type" value="Genomic_DNA"/>
</dbReference>
<evidence type="ECO:0000313" key="2">
    <source>
        <dbReference type="EMBL" id="AGW41585.1"/>
    </source>
</evidence>
<gene>
    <name evidence="2" type="ORF">O159_15340</name>
</gene>
<dbReference type="PATRIC" id="fig|1389489.3.peg.1477"/>
<protein>
    <recommendedName>
        <fullName evidence="1">Tetratrico peptide repeat group 5 domain-containing protein</fullName>
    </recommendedName>
</protein>
<dbReference type="eggNOG" id="COG0457">
    <property type="taxonomic scope" value="Bacteria"/>
</dbReference>
<dbReference type="Proteomes" id="UP000016743">
    <property type="component" value="Chromosome"/>
</dbReference>
<dbReference type="Gene3D" id="1.25.40.10">
    <property type="entry name" value="Tetratricopeptide repeat domain"/>
    <property type="match status" value="1"/>
</dbReference>
<organism evidence="2 3">
    <name type="scientific">Leifsonia xyli subsp. cynodontis DSM 46306</name>
    <dbReference type="NCBI Taxonomy" id="1389489"/>
    <lineage>
        <taxon>Bacteria</taxon>
        <taxon>Bacillati</taxon>
        <taxon>Actinomycetota</taxon>
        <taxon>Actinomycetes</taxon>
        <taxon>Micrococcales</taxon>
        <taxon>Microbacteriaceae</taxon>
        <taxon>Leifsonia</taxon>
    </lineage>
</organism>
<dbReference type="Pfam" id="PF12688">
    <property type="entry name" value="TPR_5"/>
    <property type="match status" value="1"/>
</dbReference>
<reference evidence="2 3" key="1">
    <citation type="journal article" date="2013" name="Genome Announc.">
        <title>Complete Genome Sequence of Leifsonia xyli subsp. cynodontis Strain DSM46306, a Gram-Positive Bacterial Pathogen of Grasses.</title>
        <authorList>
            <person name="Monteiro-Vitorello C.B."/>
            <person name="Zerillo M.M."/>
            <person name="Van Sluys M.A."/>
            <person name="Camargo L.E."/>
            <person name="Kitajima J.P."/>
        </authorList>
    </citation>
    <scope>NUCLEOTIDE SEQUENCE [LARGE SCALE GENOMIC DNA]</scope>
    <source>
        <strain evidence="2 3">DSM 46306</strain>
    </source>
</reference>
<evidence type="ECO:0000259" key="1">
    <source>
        <dbReference type="Pfam" id="PF12688"/>
    </source>
</evidence>
<dbReference type="KEGG" id="lxy:O159_15340"/>
<dbReference type="AlphaFoldDB" id="U3P5J7"/>
<accession>U3P5J7</accession>
<dbReference type="SUPFAM" id="SSF48452">
    <property type="entry name" value="TPR-like"/>
    <property type="match status" value="1"/>
</dbReference>
<dbReference type="RefSeq" id="WP_021755040.1">
    <property type="nucleotide sequence ID" value="NC_022438.1"/>
</dbReference>
<evidence type="ECO:0000313" key="3">
    <source>
        <dbReference type="Proteomes" id="UP000016743"/>
    </source>
</evidence>
<sequence>MAERPESEPHGLFEAAGARDFVGEAAAAEPLYRRALANGLPEPQRGQATIQLASTLRILGRPDEALVLLRELLDEHPGHELRDAAHAFAALALFDAGLPAEAVREALGALAAHLPLYHRAVTAYAADLRGQ</sequence>